<accession>A0AAV7S8X0</accession>
<comment type="caution">
    <text evidence="1">The sequence shown here is derived from an EMBL/GenBank/DDBJ whole genome shotgun (WGS) entry which is preliminary data.</text>
</comment>
<evidence type="ECO:0000313" key="2">
    <source>
        <dbReference type="Proteomes" id="UP001066276"/>
    </source>
</evidence>
<protein>
    <submittedName>
        <fullName evidence="1">Uncharacterized protein</fullName>
    </submittedName>
</protein>
<dbReference type="Proteomes" id="UP001066276">
    <property type="component" value="Chromosome 4_2"/>
</dbReference>
<gene>
    <name evidence="1" type="ORF">NDU88_000818</name>
</gene>
<keyword evidence="2" id="KW-1185">Reference proteome</keyword>
<organism evidence="1 2">
    <name type="scientific">Pleurodeles waltl</name>
    <name type="common">Iberian ribbed newt</name>
    <dbReference type="NCBI Taxonomy" id="8319"/>
    <lineage>
        <taxon>Eukaryota</taxon>
        <taxon>Metazoa</taxon>
        <taxon>Chordata</taxon>
        <taxon>Craniata</taxon>
        <taxon>Vertebrata</taxon>
        <taxon>Euteleostomi</taxon>
        <taxon>Amphibia</taxon>
        <taxon>Batrachia</taxon>
        <taxon>Caudata</taxon>
        <taxon>Salamandroidea</taxon>
        <taxon>Salamandridae</taxon>
        <taxon>Pleurodelinae</taxon>
        <taxon>Pleurodeles</taxon>
    </lineage>
</organism>
<reference evidence="1" key="1">
    <citation type="journal article" date="2022" name="bioRxiv">
        <title>Sequencing and chromosome-scale assembly of the giantPleurodeles waltlgenome.</title>
        <authorList>
            <person name="Brown T."/>
            <person name="Elewa A."/>
            <person name="Iarovenko S."/>
            <person name="Subramanian E."/>
            <person name="Araus A.J."/>
            <person name="Petzold A."/>
            <person name="Susuki M."/>
            <person name="Suzuki K.-i.T."/>
            <person name="Hayashi T."/>
            <person name="Toyoda A."/>
            <person name="Oliveira C."/>
            <person name="Osipova E."/>
            <person name="Leigh N.D."/>
            <person name="Simon A."/>
            <person name="Yun M.H."/>
        </authorList>
    </citation>
    <scope>NUCLEOTIDE SEQUENCE</scope>
    <source>
        <strain evidence="1">20211129_DDA</strain>
        <tissue evidence="1">Liver</tissue>
    </source>
</reference>
<sequence length="258" mass="26573">MSEAEGCVVGVGGEVGLVVAESGAKLFRGDFVPMSAWDGLCAEVESLASEEDGFERVSGDVGGGVHQLLETEVVEVVEQGDGVGVVVLLQVEVEVTEEDVVRRGKGVRGDEVCDGFAEEGAWSMGSVDESSSEGGPGVGVDLEVHVFGGEGGVFGGGGDVDGVLENDGDSSTDLVGAASPGDLVAVGNGYGDVGGRGGVHPGLSDEGDVRCGGVQEDSECYFMFRVLLNPRFNRVLFHVQSIIEPQTQQSVISCSEYH</sequence>
<proteinExistence type="predicted"/>
<dbReference type="EMBL" id="JANPWB010000008">
    <property type="protein sequence ID" value="KAJ1160316.1"/>
    <property type="molecule type" value="Genomic_DNA"/>
</dbReference>
<dbReference type="AlphaFoldDB" id="A0AAV7S8X0"/>
<name>A0AAV7S8X0_PLEWA</name>
<evidence type="ECO:0000313" key="1">
    <source>
        <dbReference type="EMBL" id="KAJ1160316.1"/>
    </source>
</evidence>